<feature type="transmembrane region" description="Helical" evidence="1">
    <location>
        <begin position="39"/>
        <end position="65"/>
    </location>
</feature>
<evidence type="ECO:0000313" key="2">
    <source>
        <dbReference type="EMBL" id="BBB24868.1"/>
    </source>
</evidence>
<dbReference type="KEGG" id="ajp:AMJAP_0269"/>
<reference evidence="2 3" key="1">
    <citation type="journal article" date="2008" name="Int. J. Syst. Evol. Microbiol.">
        <title>Amphritea japonica sp. nov. and Amphritea balenae sp. nov., isolated from the sediment adjacent to sperm whale carcasses off Kagoshima, Japan.</title>
        <authorList>
            <person name="Miyazaki M."/>
            <person name="Nogi Y."/>
            <person name="Fujiwara Y."/>
            <person name="Kawato M."/>
            <person name="Nagahama T."/>
            <person name="Kubokawa K."/>
            <person name="Horikoshi K."/>
        </authorList>
    </citation>
    <scope>NUCLEOTIDE SEQUENCE [LARGE SCALE GENOMIC DNA]</scope>
    <source>
        <strain evidence="2 3">ATCC BAA-1530</strain>
    </source>
</reference>
<organism evidence="2 3">
    <name type="scientific">Amphritea japonica ATCC BAA-1530</name>
    <dbReference type="NCBI Taxonomy" id="1278309"/>
    <lineage>
        <taxon>Bacteria</taxon>
        <taxon>Pseudomonadati</taxon>
        <taxon>Pseudomonadota</taxon>
        <taxon>Gammaproteobacteria</taxon>
        <taxon>Oceanospirillales</taxon>
        <taxon>Oceanospirillaceae</taxon>
        <taxon>Amphritea</taxon>
    </lineage>
</organism>
<dbReference type="EMBL" id="AP014545">
    <property type="protein sequence ID" value="BBB24868.1"/>
    <property type="molecule type" value="Genomic_DNA"/>
</dbReference>
<name>A0A7R6PJY0_9GAMM</name>
<proteinExistence type="predicted"/>
<keyword evidence="1" id="KW-0472">Membrane</keyword>
<evidence type="ECO:0000256" key="1">
    <source>
        <dbReference type="SAM" id="Phobius"/>
    </source>
</evidence>
<feature type="transmembrane region" description="Helical" evidence="1">
    <location>
        <begin position="77"/>
        <end position="97"/>
    </location>
</feature>
<gene>
    <name evidence="2" type="ORF">AMJAP_0269</name>
</gene>
<accession>A0A7R6PJY0</accession>
<keyword evidence="1" id="KW-1133">Transmembrane helix</keyword>
<keyword evidence="1" id="KW-0812">Transmembrane</keyword>
<evidence type="ECO:0000313" key="3">
    <source>
        <dbReference type="Proteomes" id="UP000595663"/>
    </source>
</evidence>
<sequence length="106" mass="11483">MNNKQCSSFTVFSVSLIALVITASLIMPDYLGNFIGGDFIFLLGIMYMLYVGWWVGIFMLVIALVTESGRLKTVCGSLAAIHGAGYLFIAVFFFLAISTVSLPGIL</sequence>
<keyword evidence="3" id="KW-1185">Reference proteome</keyword>
<dbReference type="AlphaFoldDB" id="A0A7R6PJY0"/>
<dbReference type="Proteomes" id="UP000595663">
    <property type="component" value="Chromosome"/>
</dbReference>
<dbReference type="RefSeq" id="WP_019620960.1">
    <property type="nucleotide sequence ID" value="NZ_AP014545.1"/>
</dbReference>
<feature type="transmembrane region" description="Helical" evidence="1">
    <location>
        <begin position="7"/>
        <end position="27"/>
    </location>
</feature>
<protein>
    <submittedName>
        <fullName evidence="2">Uncharacterized protein</fullName>
    </submittedName>
</protein>